<evidence type="ECO:0000313" key="12">
    <source>
        <dbReference type="EMBL" id="CTP83473.1"/>
    </source>
</evidence>
<gene>
    <name evidence="12" type="primary">suhB</name>
    <name evidence="12" type="ORF">XTPLMG728_0227</name>
</gene>
<feature type="binding site" evidence="10">
    <location>
        <position position="85"/>
    </location>
    <ligand>
        <name>Mg(2+)</name>
        <dbReference type="ChEBI" id="CHEBI:18420"/>
        <label>1</label>
        <note>catalytic</note>
    </ligand>
</feature>
<keyword evidence="4 10" id="KW-0479">Metal-binding</keyword>
<reference evidence="12 13" key="1">
    <citation type="submission" date="2015-07" db="EMBL/GenBank/DDBJ databases">
        <authorList>
            <person name="Noorani M."/>
        </authorList>
    </citation>
    <scope>NUCLEOTIDE SEQUENCE [LARGE SCALE GENOMIC DNA]</scope>
    <source>
        <strain evidence="12">LMG728</strain>
    </source>
</reference>
<keyword evidence="7 10" id="KW-0460">Magnesium</keyword>
<accession>A0A0K2ZDH3</accession>
<dbReference type="GO" id="GO:0007165">
    <property type="term" value="P:signal transduction"/>
    <property type="evidence" value="ECO:0007669"/>
    <property type="project" value="TreeGrafter"/>
</dbReference>
<dbReference type="InterPro" id="IPR022337">
    <property type="entry name" value="Inositol_monophosphatase_SuhB"/>
</dbReference>
<feature type="binding site" evidence="10">
    <location>
        <position position="68"/>
    </location>
    <ligand>
        <name>Mg(2+)</name>
        <dbReference type="ChEBI" id="CHEBI:18420"/>
        <label>1</label>
        <note>catalytic</note>
    </ligand>
</feature>
<evidence type="ECO:0000256" key="1">
    <source>
        <dbReference type="ARBA" id="ARBA00001033"/>
    </source>
</evidence>
<keyword evidence="5 11" id="KW-0378">Hydrolase</keyword>
<dbReference type="GO" id="GO:0031564">
    <property type="term" value="P:transcription antitermination"/>
    <property type="evidence" value="ECO:0007669"/>
    <property type="project" value="UniProtKB-KW"/>
</dbReference>
<dbReference type="InterPro" id="IPR020583">
    <property type="entry name" value="Inositol_monoP_metal-BS"/>
</dbReference>
<organism evidence="12 13">
    <name type="scientific">Xanthomonas graminis pv. poae</name>
    <dbReference type="NCBI Taxonomy" id="227946"/>
    <lineage>
        <taxon>Bacteria</taxon>
        <taxon>Pseudomonadati</taxon>
        <taxon>Pseudomonadota</taxon>
        <taxon>Gammaproteobacteria</taxon>
        <taxon>Lysobacterales</taxon>
        <taxon>Lysobacteraceae</taxon>
        <taxon>Xanthomonas</taxon>
        <taxon>Xanthomonas translucens group</taxon>
        <taxon>Xanthomonas graminis</taxon>
    </lineage>
</organism>
<dbReference type="RefSeq" id="WP_009599632.1">
    <property type="nucleotide sequence ID" value="NZ_CP076250.1"/>
</dbReference>
<comment type="similarity">
    <text evidence="3 11">Belongs to the inositol monophosphatase superfamily.</text>
</comment>
<name>A0A0K2ZDH3_9XANT</name>
<dbReference type="PROSITE" id="PS00629">
    <property type="entry name" value="IMP_1"/>
    <property type="match status" value="1"/>
</dbReference>
<dbReference type="PANTHER" id="PTHR20854:SF4">
    <property type="entry name" value="INOSITOL-1-MONOPHOSPHATASE-RELATED"/>
    <property type="match status" value="1"/>
</dbReference>
<sequence length="275" mass="30124">MQKPAVTVMVKAARLAGNVLLRHINRLEALNVVQKDRMDYASEVDADAEKVIVKELRRAYPDYGVMGEEGGVQGGGRYMWVIDPLDGTSNYLRGFPHYCVSIALVENGEPIDAVIFDPLRNELFTASRGNGAVLNDRRIRVSERKDLNGAMVNTGFAPRERKRTSAQLKCVDALMVQAEDIRRTGSAALDLAYVACGRTDAYFEAGVKAWDIAAGVLLVREAGGRITDFKGATPGRIDDRGVPQYQIVAGNIKVSEVLQKLIVNTGYAAEFDAKF</sequence>
<dbReference type="PRINTS" id="PR00377">
    <property type="entry name" value="IMPHPHTASES"/>
</dbReference>
<dbReference type="InterPro" id="IPR020550">
    <property type="entry name" value="Inositol_monophosphatase_CS"/>
</dbReference>
<evidence type="ECO:0000256" key="5">
    <source>
        <dbReference type="ARBA" id="ARBA00022801"/>
    </source>
</evidence>
<dbReference type="FunFam" id="3.30.540.10:FF:000017">
    <property type="entry name" value="Inositol-1-monophosphatase"/>
    <property type="match status" value="1"/>
</dbReference>
<comment type="function">
    <text evidence="8">Part of the processive rRNA transcription and antitermination complex (rrnTAC). The complex forms an RNA-chaperone ring around the RNA exit tunnel of RNA polymerase (RNAP). It supports rapid transcription and antitermination of rRNA operons, cotranscriptional rRNA folding, and annealing of distal rRNA regions to allow correct ribosome biogenesis. This subunit may play a central role in organizing the structure.</text>
</comment>
<proteinExistence type="inferred from homology"/>
<feature type="binding site" evidence="10">
    <location>
        <position position="83"/>
    </location>
    <ligand>
        <name>Mg(2+)</name>
        <dbReference type="ChEBI" id="CHEBI:18420"/>
        <label>1</label>
        <note>catalytic</note>
    </ligand>
</feature>
<keyword evidence="6" id="KW-0805">Transcription regulation</keyword>
<dbReference type="Gene3D" id="3.40.190.80">
    <property type="match status" value="1"/>
</dbReference>
<evidence type="ECO:0000256" key="10">
    <source>
        <dbReference type="PIRSR" id="PIRSR600760-2"/>
    </source>
</evidence>
<protein>
    <recommendedName>
        <fullName evidence="11">Inositol-1-monophosphatase</fullName>
        <ecNumber evidence="11">3.1.3.25</ecNumber>
    </recommendedName>
</protein>
<dbReference type="GO" id="GO:0006020">
    <property type="term" value="P:inositol metabolic process"/>
    <property type="evidence" value="ECO:0007669"/>
    <property type="project" value="TreeGrafter"/>
</dbReference>
<dbReference type="Gene3D" id="3.30.540.10">
    <property type="entry name" value="Fructose-1,6-Bisphosphatase, subunit A, domain 1"/>
    <property type="match status" value="1"/>
</dbReference>
<dbReference type="PROSITE" id="PS00630">
    <property type="entry name" value="IMP_2"/>
    <property type="match status" value="1"/>
</dbReference>
<comment type="cofactor">
    <cofactor evidence="2 10 11">
        <name>Mg(2+)</name>
        <dbReference type="ChEBI" id="CHEBI:18420"/>
    </cofactor>
</comment>
<dbReference type="AlphaFoldDB" id="A0A0K2ZDH3"/>
<dbReference type="InterPro" id="IPR033942">
    <property type="entry name" value="IMPase"/>
</dbReference>
<keyword evidence="6" id="KW-0889">Transcription antitermination</keyword>
<keyword evidence="6" id="KW-0804">Transcription</keyword>
<feature type="binding site" evidence="10">
    <location>
        <position position="211"/>
    </location>
    <ligand>
        <name>Mg(2+)</name>
        <dbReference type="ChEBI" id="CHEBI:18420"/>
        <label>1</label>
        <note>catalytic</note>
    </ligand>
</feature>
<dbReference type="GO" id="GO:0046872">
    <property type="term" value="F:metal ion binding"/>
    <property type="evidence" value="ECO:0007669"/>
    <property type="project" value="UniProtKB-KW"/>
</dbReference>
<dbReference type="EMBL" id="CXOK01000006">
    <property type="protein sequence ID" value="CTP83473.1"/>
    <property type="molecule type" value="Genomic_DNA"/>
</dbReference>
<feature type="binding site" evidence="10">
    <location>
        <position position="86"/>
    </location>
    <ligand>
        <name>Mg(2+)</name>
        <dbReference type="ChEBI" id="CHEBI:18420"/>
        <label>1</label>
        <note>catalytic</note>
    </ligand>
</feature>
<evidence type="ECO:0000256" key="6">
    <source>
        <dbReference type="ARBA" id="ARBA00022814"/>
    </source>
</evidence>
<dbReference type="PANTHER" id="PTHR20854">
    <property type="entry name" value="INOSITOL MONOPHOSPHATASE"/>
    <property type="match status" value="1"/>
</dbReference>
<dbReference type="GO" id="GO:0008934">
    <property type="term" value="F:inositol monophosphate 1-phosphatase activity"/>
    <property type="evidence" value="ECO:0007669"/>
    <property type="project" value="InterPro"/>
</dbReference>
<evidence type="ECO:0000256" key="8">
    <source>
        <dbReference type="ARBA" id="ARBA00058693"/>
    </source>
</evidence>
<dbReference type="EC" id="3.1.3.25" evidence="11"/>
<dbReference type="Pfam" id="PF00459">
    <property type="entry name" value="Inositol_P"/>
    <property type="match status" value="1"/>
</dbReference>
<evidence type="ECO:0000256" key="4">
    <source>
        <dbReference type="ARBA" id="ARBA00022723"/>
    </source>
</evidence>
<dbReference type="GO" id="GO:0046854">
    <property type="term" value="P:phosphatidylinositol phosphate biosynthetic process"/>
    <property type="evidence" value="ECO:0007669"/>
    <property type="project" value="InterPro"/>
</dbReference>
<dbReference type="PRINTS" id="PR01959">
    <property type="entry name" value="SBIMPHPHTASE"/>
</dbReference>
<evidence type="ECO:0000256" key="9">
    <source>
        <dbReference type="ARBA" id="ARBA00063608"/>
    </source>
</evidence>
<comment type="catalytic activity">
    <reaction evidence="1 11">
        <text>a myo-inositol phosphate + H2O = myo-inositol + phosphate</text>
        <dbReference type="Rhea" id="RHEA:24056"/>
        <dbReference type="ChEBI" id="CHEBI:15377"/>
        <dbReference type="ChEBI" id="CHEBI:17268"/>
        <dbReference type="ChEBI" id="CHEBI:43474"/>
        <dbReference type="ChEBI" id="CHEBI:84139"/>
        <dbReference type="EC" id="3.1.3.25"/>
    </reaction>
</comment>
<dbReference type="SUPFAM" id="SSF56655">
    <property type="entry name" value="Carbohydrate phosphatase"/>
    <property type="match status" value="1"/>
</dbReference>
<evidence type="ECO:0000256" key="11">
    <source>
        <dbReference type="RuleBase" id="RU364068"/>
    </source>
</evidence>
<dbReference type="CDD" id="cd01639">
    <property type="entry name" value="IMPase"/>
    <property type="match status" value="1"/>
</dbReference>
<dbReference type="FunFam" id="3.40.190.80:FF:000002">
    <property type="entry name" value="Inositol-1-monophosphatase"/>
    <property type="match status" value="1"/>
</dbReference>
<evidence type="ECO:0000313" key="13">
    <source>
        <dbReference type="Proteomes" id="UP000041247"/>
    </source>
</evidence>
<evidence type="ECO:0000256" key="7">
    <source>
        <dbReference type="ARBA" id="ARBA00022842"/>
    </source>
</evidence>
<evidence type="ECO:0000256" key="2">
    <source>
        <dbReference type="ARBA" id="ARBA00001946"/>
    </source>
</evidence>
<comment type="subunit">
    <text evidence="9">Homodimer. The rRNA transcription and antitermination complex (rrnTAC) consists of RNA polymerase (RNAP), NusA, NusB, NusE (rpsJ), NusG, SubB, ribosomal protein S4, DNA and precursor rRNA; S4 is more flexible than other subunits.</text>
</comment>
<dbReference type="Proteomes" id="UP000041247">
    <property type="component" value="Unassembled WGS sequence"/>
</dbReference>
<dbReference type="InterPro" id="IPR000760">
    <property type="entry name" value="Inositol_monophosphatase-like"/>
</dbReference>
<evidence type="ECO:0000256" key="3">
    <source>
        <dbReference type="ARBA" id="ARBA00009759"/>
    </source>
</evidence>